<dbReference type="GO" id="GO:0005634">
    <property type="term" value="C:nucleus"/>
    <property type="evidence" value="ECO:0000318"/>
    <property type="project" value="GO_Central"/>
</dbReference>
<keyword evidence="1" id="KW-0378">Hydrolase</keyword>
<feature type="domain" description="Serine/threonine specific protein phosphatases" evidence="2">
    <location>
        <begin position="120"/>
        <end position="125"/>
    </location>
</feature>
<dbReference type="InterPro" id="IPR050341">
    <property type="entry name" value="PP1_catalytic_subunit"/>
</dbReference>
<dbReference type="Pfam" id="PF00149">
    <property type="entry name" value="Metallophos"/>
    <property type="match status" value="1"/>
</dbReference>
<dbReference type="AlphaFoldDB" id="A2ER98"/>
<evidence type="ECO:0000313" key="3">
    <source>
        <dbReference type="EMBL" id="EAY04851.1"/>
    </source>
</evidence>
<dbReference type="FunFam" id="3.60.21.10:FF:000080">
    <property type="entry name" value="Serine/threonine-protein phosphatase"/>
    <property type="match status" value="1"/>
</dbReference>
<dbReference type="OrthoDB" id="10389318at2759"/>
<dbReference type="InterPro" id="IPR006186">
    <property type="entry name" value="Ser/Thr-sp_prot-phosphatase"/>
</dbReference>
<comment type="catalytic activity">
    <reaction evidence="1">
        <text>O-phospho-L-threonyl-[protein] + H2O = L-threonyl-[protein] + phosphate</text>
        <dbReference type="Rhea" id="RHEA:47004"/>
        <dbReference type="Rhea" id="RHEA-COMP:11060"/>
        <dbReference type="Rhea" id="RHEA-COMP:11605"/>
        <dbReference type="ChEBI" id="CHEBI:15377"/>
        <dbReference type="ChEBI" id="CHEBI:30013"/>
        <dbReference type="ChEBI" id="CHEBI:43474"/>
        <dbReference type="ChEBI" id="CHEBI:61977"/>
        <dbReference type="EC" id="3.1.3.16"/>
    </reaction>
</comment>
<dbReference type="STRING" id="5722.A2ER98"/>
<dbReference type="PRINTS" id="PR00114">
    <property type="entry name" value="STPHPHTASE"/>
</dbReference>
<dbReference type="KEGG" id="tva:4762716"/>
<evidence type="ECO:0000313" key="4">
    <source>
        <dbReference type="Proteomes" id="UP000001542"/>
    </source>
</evidence>
<dbReference type="SUPFAM" id="SSF56300">
    <property type="entry name" value="Metallo-dependent phosphatases"/>
    <property type="match status" value="1"/>
</dbReference>
<dbReference type="EC" id="3.1.3.16" evidence="1"/>
<dbReference type="VEuPathDB" id="TrichDB:TVAG_226640"/>
<dbReference type="Proteomes" id="UP000001542">
    <property type="component" value="Unassembled WGS sequence"/>
</dbReference>
<dbReference type="InParanoid" id="A2ER98"/>
<sequence length="319" mass="36596">MSILDPVSVDDIIHRLLTEGRGKINNNLIRPQEMYWLIEQVTAIFKKQPICLELMPPVTICGDIHGQYHDLLRLFEAGGSPAITNYLFLGDYVDRGNSSLNTICLLFAYKIKYPQNFFLLRGNHEDKDVNREYGFLRECYETHSHDKLYKAFNKCFNWLPISAIIDGRVLCIHGGICPNLKYVSQLKEIRRPYKLSKQEFILDLLWSDPDKKTDEFEDNIDRGLSYLFGKSPVQKFLHDNDLDLIVRGHQAVDLGYDFPYAPDMSIVTVFSAPNYCGDFGNDAALLEIDNDLNCSFKTVVPLEDNSDHGVCKRANHAFD</sequence>
<proteinExistence type="inferred from homology"/>
<name>A2ER98_TRIV3</name>
<keyword evidence="4" id="KW-1185">Reference proteome</keyword>
<dbReference type="PANTHER" id="PTHR11668:SF509">
    <property type="entry name" value="SERINE_THREONINE-PROTEIN PHOSPHATASE"/>
    <property type="match status" value="1"/>
</dbReference>
<dbReference type="eggNOG" id="KOG0374">
    <property type="taxonomic scope" value="Eukaryota"/>
</dbReference>
<dbReference type="InterPro" id="IPR029052">
    <property type="entry name" value="Metallo-depent_PP-like"/>
</dbReference>
<dbReference type="GO" id="GO:0005737">
    <property type="term" value="C:cytoplasm"/>
    <property type="evidence" value="ECO:0000318"/>
    <property type="project" value="GO_Central"/>
</dbReference>
<dbReference type="RefSeq" id="XP_001317074.1">
    <property type="nucleotide sequence ID" value="XM_001317039.1"/>
</dbReference>
<reference evidence="3" key="2">
    <citation type="journal article" date="2007" name="Science">
        <title>Draft genome sequence of the sexually transmitted pathogen Trichomonas vaginalis.</title>
        <authorList>
            <person name="Carlton J.M."/>
            <person name="Hirt R.P."/>
            <person name="Silva J.C."/>
            <person name="Delcher A.L."/>
            <person name="Schatz M."/>
            <person name="Zhao Q."/>
            <person name="Wortman J.R."/>
            <person name="Bidwell S.L."/>
            <person name="Alsmark U.C.M."/>
            <person name="Besteiro S."/>
            <person name="Sicheritz-Ponten T."/>
            <person name="Noel C.J."/>
            <person name="Dacks J.B."/>
            <person name="Foster P.G."/>
            <person name="Simillion C."/>
            <person name="Van de Peer Y."/>
            <person name="Miranda-Saavedra D."/>
            <person name="Barton G.J."/>
            <person name="Westrop G.D."/>
            <person name="Mueller S."/>
            <person name="Dessi D."/>
            <person name="Fiori P.L."/>
            <person name="Ren Q."/>
            <person name="Paulsen I."/>
            <person name="Zhang H."/>
            <person name="Bastida-Corcuera F.D."/>
            <person name="Simoes-Barbosa A."/>
            <person name="Brown M.T."/>
            <person name="Hayes R.D."/>
            <person name="Mukherjee M."/>
            <person name="Okumura C.Y."/>
            <person name="Schneider R."/>
            <person name="Smith A.J."/>
            <person name="Vanacova S."/>
            <person name="Villalvazo M."/>
            <person name="Haas B.J."/>
            <person name="Pertea M."/>
            <person name="Feldblyum T.V."/>
            <person name="Utterback T.R."/>
            <person name="Shu C.L."/>
            <person name="Osoegawa K."/>
            <person name="de Jong P.J."/>
            <person name="Hrdy I."/>
            <person name="Horvathova L."/>
            <person name="Zubacova Z."/>
            <person name="Dolezal P."/>
            <person name="Malik S.B."/>
            <person name="Logsdon J.M. Jr."/>
            <person name="Henze K."/>
            <person name="Gupta A."/>
            <person name="Wang C.C."/>
            <person name="Dunne R.L."/>
            <person name="Upcroft J.A."/>
            <person name="Upcroft P."/>
            <person name="White O."/>
            <person name="Salzberg S.L."/>
            <person name="Tang P."/>
            <person name="Chiu C.-H."/>
            <person name="Lee Y.-S."/>
            <person name="Embley T.M."/>
            <person name="Coombs G.H."/>
            <person name="Mottram J.C."/>
            <person name="Tachezy J."/>
            <person name="Fraser-Liggett C.M."/>
            <person name="Johnson P.J."/>
        </authorList>
    </citation>
    <scope>NUCLEOTIDE SEQUENCE [LARGE SCALE GENOMIC DNA]</scope>
    <source>
        <strain evidence="3">G3</strain>
    </source>
</reference>
<dbReference type="SMR" id="A2ER98"/>
<gene>
    <name evidence="3" type="ORF">TVAG_226640</name>
</gene>
<protein>
    <recommendedName>
        <fullName evidence="1">Serine/threonine-protein phosphatase</fullName>
        <ecNumber evidence="1">3.1.3.16</ecNumber>
    </recommendedName>
</protein>
<dbReference type="PROSITE" id="PS00125">
    <property type="entry name" value="SER_THR_PHOSPHATASE"/>
    <property type="match status" value="1"/>
</dbReference>
<dbReference type="GO" id="GO:0004722">
    <property type="term" value="F:protein serine/threonine phosphatase activity"/>
    <property type="evidence" value="ECO:0000318"/>
    <property type="project" value="GO_Central"/>
</dbReference>
<reference evidence="3" key="1">
    <citation type="submission" date="2006-10" db="EMBL/GenBank/DDBJ databases">
        <authorList>
            <person name="Amadeo P."/>
            <person name="Zhao Q."/>
            <person name="Wortman J."/>
            <person name="Fraser-Liggett C."/>
            <person name="Carlton J."/>
        </authorList>
    </citation>
    <scope>NUCLEOTIDE SEQUENCE</scope>
    <source>
        <strain evidence="3">G3</strain>
    </source>
</reference>
<evidence type="ECO:0000259" key="2">
    <source>
        <dbReference type="PROSITE" id="PS00125"/>
    </source>
</evidence>
<dbReference type="InterPro" id="IPR004843">
    <property type="entry name" value="Calcineurin-like_PHP"/>
</dbReference>
<organism evidence="3 4">
    <name type="scientific">Trichomonas vaginalis (strain ATCC PRA-98 / G3)</name>
    <dbReference type="NCBI Taxonomy" id="412133"/>
    <lineage>
        <taxon>Eukaryota</taxon>
        <taxon>Metamonada</taxon>
        <taxon>Parabasalia</taxon>
        <taxon>Trichomonadida</taxon>
        <taxon>Trichomonadidae</taxon>
        <taxon>Trichomonas</taxon>
    </lineage>
</organism>
<dbReference type="VEuPathDB" id="TrichDB:TVAGG3_0411400"/>
<dbReference type="EMBL" id="DS113464">
    <property type="protein sequence ID" value="EAY04851.1"/>
    <property type="molecule type" value="Genomic_DNA"/>
</dbReference>
<dbReference type="OMA" id="MAQNEHQ"/>
<dbReference type="Gene3D" id="3.60.21.10">
    <property type="match status" value="1"/>
</dbReference>
<dbReference type="SMART" id="SM00156">
    <property type="entry name" value="PP2Ac"/>
    <property type="match status" value="1"/>
</dbReference>
<accession>A2ER98</accession>
<dbReference type="PANTHER" id="PTHR11668">
    <property type="entry name" value="SERINE/THREONINE PROTEIN PHOSPHATASE"/>
    <property type="match status" value="1"/>
</dbReference>
<comment type="similarity">
    <text evidence="1">Belongs to the PPP phosphatase family.</text>
</comment>
<evidence type="ECO:0000256" key="1">
    <source>
        <dbReference type="RuleBase" id="RU004273"/>
    </source>
</evidence>